<dbReference type="Proteomes" id="UP000256424">
    <property type="component" value="Unassembled WGS sequence"/>
</dbReference>
<dbReference type="SUPFAM" id="SSF53244">
    <property type="entry name" value="MurD-like peptide ligases, peptide-binding domain"/>
    <property type="match status" value="1"/>
</dbReference>
<dbReference type="Pfam" id="PF01225">
    <property type="entry name" value="Mur_ligase"/>
    <property type="match status" value="1"/>
</dbReference>
<dbReference type="Gene3D" id="3.40.1190.10">
    <property type="entry name" value="Mur-like, catalytic domain"/>
    <property type="match status" value="1"/>
</dbReference>
<feature type="domain" description="Mur ligase central" evidence="2">
    <location>
        <begin position="114"/>
        <end position="293"/>
    </location>
</feature>
<proteinExistence type="predicted"/>
<dbReference type="InterPro" id="IPR050061">
    <property type="entry name" value="MurCDEF_pg_biosynth"/>
</dbReference>
<dbReference type="PANTHER" id="PTHR43445:SF3">
    <property type="entry name" value="UDP-N-ACETYLMURAMATE--L-ALANINE LIGASE"/>
    <property type="match status" value="1"/>
</dbReference>
<evidence type="ECO:0000313" key="3">
    <source>
        <dbReference type="EMBL" id="RDU73715.1"/>
    </source>
</evidence>
<feature type="domain" description="Mur ligase N-terminal catalytic" evidence="1">
    <location>
        <begin position="7"/>
        <end position="105"/>
    </location>
</feature>
<dbReference type="OrthoDB" id="9804126at2"/>
<dbReference type="InterPro" id="IPR036565">
    <property type="entry name" value="Mur-like_cat_sf"/>
</dbReference>
<dbReference type="Gene3D" id="3.90.190.20">
    <property type="entry name" value="Mur ligase, C-terminal domain"/>
    <property type="match status" value="1"/>
</dbReference>
<gene>
    <name evidence="3" type="ORF">CQA66_00585</name>
</gene>
<evidence type="ECO:0000313" key="4">
    <source>
        <dbReference type="Proteomes" id="UP000256424"/>
    </source>
</evidence>
<organism evidence="3 4">
    <name type="scientific">Helicobacter aurati</name>
    <dbReference type="NCBI Taxonomy" id="137778"/>
    <lineage>
        <taxon>Bacteria</taxon>
        <taxon>Pseudomonadati</taxon>
        <taxon>Campylobacterota</taxon>
        <taxon>Epsilonproteobacteria</taxon>
        <taxon>Campylobacterales</taxon>
        <taxon>Helicobacteraceae</taxon>
        <taxon>Helicobacter</taxon>
    </lineage>
</organism>
<keyword evidence="4" id="KW-1185">Reference proteome</keyword>
<dbReference type="InterPro" id="IPR036615">
    <property type="entry name" value="Mur_ligase_C_dom_sf"/>
</dbReference>
<reference evidence="3 4" key="1">
    <citation type="submission" date="2018-04" db="EMBL/GenBank/DDBJ databases">
        <title>Novel Campyloabacter and Helicobacter Species and Strains.</title>
        <authorList>
            <person name="Mannion A.J."/>
            <person name="Shen Z."/>
            <person name="Fox J.G."/>
        </authorList>
    </citation>
    <scope>NUCLEOTIDE SEQUENCE [LARGE SCALE GENOMIC DNA]</scope>
    <source>
        <strain evidence="3 4">MIT 97-5075</strain>
    </source>
</reference>
<dbReference type="GO" id="GO:0016881">
    <property type="term" value="F:acid-amino acid ligase activity"/>
    <property type="evidence" value="ECO:0007669"/>
    <property type="project" value="InterPro"/>
</dbReference>
<sequence length="519" mass="58311">MDFINIKVHVIGIGGIGVSGLARFLKAQGAILSGSDIAHTTITKGLEQEGITINIPHAKEIIADKDIIIHSAIIKDSNIEIQESKRLGKMILSRKEALKILLKNKQVLSICAAHGKSSTSAILSAIMKNSGAIIGAISKEFHSNVRVSTDKLLVFEADESDKSFLNSNPYKSIVINAEAEHLESYEYNFENLKNAYKEFICLAKQAIVNMECETLQEIIKSIESTQNSTQTSAQDSHSTDIIKFYPSKDIRDISYSLQDNLPYTNFSLRDLGRFQVYGIGLHNAINASLAILSALDIIPLATIKENLLNFTGIKKRFDVLQYFMRDMNVSDSDTFTLQNIQQPAQNATQKELDFSTQQPCIIDDYAHHPTEIKATLSAARIYADLLYKQAHAHIIPQTKDTIYHNYDTHNNKHRLRITAIFQPHKYSRLRDNLEDFRTCFTDCDSLVILPVWAAGEEKIDFDFAKLFSHYQPIFAKRIQRIGKQIALINNQDSLMDILDSDIIIGLGAGDITYQLRGEK</sequence>
<dbReference type="SUPFAM" id="SSF53623">
    <property type="entry name" value="MurD-like peptide ligases, catalytic domain"/>
    <property type="match status" value="1"/>
</dbReference>
<keyword evidence="3" id="KW-0436">Ligase</keyword>
<dbReference type="Pfam" id="PF08245">
    <property type="entry name" value="Mur_ligase_M"/>
    <property type="match status" value="1"/>
</dbReference>
<dbReference type="InterPro" id="IPR000713">
    <property type="entry name" value="Mur_ligase_N"/>
</dbReference>
<accession>A0A3D8J945</accession>
<comment type="caution">
    <text evidence="3">The sequence shown here is derived from an EMBL/GenBank/DDBJ whole genome shotgun (WGS) entry which is preliminary data.</text>
</comment>
<name>A0A3D8J945_9HELI</name>
<dbReference type="PANTHER" id="PTHR43445">
    <property type="entry name" value="UDP-N-ACETYLMURAMATE--L-ALANINE LIGASE-RELATED"/>
    <property type="match status" value="1"/>
</dbReference>
<dbReference type="Gene3D" id="3.40.50.720">
    <property type="entry name" value="NAD(P)-binding Rossmann-like Domain"/>
    <property type="match status" value="1"/>
</dbReference>
<evidence type="ECO:0000259" key="1">
    <source>
        <dbReference type="Pfam" id="PF01225"/>
    </source>
</evidence>
<dbReference type="InterPro" id="IPR013221">
    <property type="entry name" value="Mur_ligase_cen"/>
</dbReference>
<dbReference type="EMBL" id="NXLW01000001">
    <property type="protein sequence ID" value="RDU73715.1"/>
    <property type="molecule type" value="Genomic_DNA"/>
</dbReference>
<protein>
    <submittedName>
        <fullName evidence="3">UDP-N-acetylmuramate--L-alanine ligase</fullName>
    </submittedName>
</protein>
<dbReference type="GO" id="GO:0005524">
    <property type="term" value="F:ATP binding"/>
    <property type="evidence" value="ECO:0007669"/>
    <property type="project" value="InterPro"/>
</dbReference>
<evidence type="ECO:0000259" key="2">
    <source>
        <dbReference type="Pfam" id="PF08245"/>
    </source>
</evidence>
<dbReference type="SUPFAM" id="SSF51984">
    <property type="entry name" value="MurCD N-terminal domain"/>
    <property type="match status" value="1"/>
</dbReference>
<dbReference type="RefSeq" id="WP_104762547.1">
    <property type="nucleotide sequence ID" value="NZ_FZPM01000005.1"/>
</dbReference>
<dbReference type="AlphaFoldDB" id="A0A3D8J945"/>